<evidence type="ECO:0000256" key="1">
    <source>
        <dbReference type="ARBA" id="ARBA00004123"/>
    </source>
</evidence>
<evidence type="ECO:0000256" key="4">
    <source>
        <dbReference type="ARBA" id="ARBA00022553"/>
    </source>
</evidence>
<dbReference type="Gene3D" id="3.30.160.60">
    <property type="entry name" value="Classic Zinc Finger"/>
    <property type="match status" value="1"/>
</dbReference>
<dbReference type="SUPFAM" id="SSF57667">
    <property type="entry name" value="beta-beta-alpha zinc fingers"/>
    <property type="match status" value="1"/>
</dbReference>
<dbReference type="Gene3D" id="3.40.50.300">
    <property type="entry name" value="P-loop containing nucleotide triphosphate hydrolases"/>
    <property type="match status" value="1"/>
</dbReference>
<evidence type="ECO:0000256" key="20">
    <source>
        <dbReference type="SAM" id="MobiDB-lite"/>
    </source>
</evidence>
<evidence type="ECO:0000256" key="19">
    <source>
        <dbReference type="ARBA" id="ARBA00074918"/>
    </source>
</evidence>
<dbReference type="GO" id="GO:0006334">
    <property type="term" value="P:nucleosome assembly"/>
    <property type="evidence" value="ECO:0000318"/>
    <property type="project" value="GO_Central"/>
</dbReference>
<keyword evidence="9" id="KW-0547">Nucleotide-binding</keyword>
<dbReference type="Pfam" id="PF00004">
    <property type="entry name" value="AAA"/>
    <property type="match status" value="1"/>
</dbReference>
<evidence type="ECO:0000256" key="3">
    <source>
        <dbReference type="ARBA" id="ARBA00008995"/>
    </source>
</evidence>
<dbReference type="GO" id="GO:0006337">
    <property type="term" value="P:nucleosome disassembly"/>
    <property type="evidence" value="ECO:0000318"/>
    <property type="project" value="GO_Central"/>
</dbReference>
<dbReference type="SMART" id="SM00382">
    <property type="entry name" value="AAA"/>
    <property type="match status" value="1"/>
</dbReference>
<comment type="subunit">
    <text evidence="18">Component of the 17S U2 SnRNP complex, a ribonucleoprotein complex that contains small nuclear RNA (snRNA) U2 and a number of specific proteins. Part of the SF3A subcomplex of the 17S U2 SnRNP complex which is composed of three subunits; SF3A3/SAP61, SF3A2/SAP62 and SF3A1/SAP114. SF3A associates with the splicing factor SF3B and a 12S RNA unit to form the mature 17S U2 small nuclear ribonucleoprotein complex (17S U2 snRNP). Identified in the spliceosome 'E' complex, a precursor of the spliceosome 'A' complex. Identified in the spliceosome 'A' and 'B' complexes. Identified in the spliceosome 'C' complex. Interacts with HTATSF1.</text>
</comment>
<dbReference type="InterPro" id="IPR000690">
    <property type="entry name" value="Matrin/U1-C_Znf_C2H2"/>
</dbReference>
<dbReference type="GO" id="GO:0003676">
    <property type="term" value="F:nucleic acid binding"/>
    <property type="evidence" value="ECO:0007669"/>
    <property type="project" value="InterPro"/>
</dbReference>
<evidence type="ECO:0000256" key="2">
    <source>
        <dbReference type="ARBA" id="ARBA00006914"/>
    </source>
</evidence>
<proteinExistence type="inferred from homology"/>
<keyword evidence="14" id="KW-0103">Bromodomain</keyword>
<evidence type="ECO:0000256" key="9">
    <source>
        <dbReference type="ARBA" id="ARBA00022741"/>
    </source>
</evidence>
<dbReference type="GO" id="GO:0031445">
    <property type="term" value="P:regulation of heterochromatin formation"/>
    <property type="evidence" value="ECO:0007669"/>
    <property type="project" value="EnsemblMetazoa"/>
</dbReference>
<keyword evidence="10" id="KW-0863">Zinc-finger</keyword>
<dbReference type="InterPro" id="IPR027417">
    <property type="entry name" value="P-loop_NTPase"/>
</dbReference>
<dbReference type="GO" id="GO:0042393">
    <property type="term" value="F:histone binding"/>
    <property type="evidence" value="ECO:0000318"/>
    <property type="project" value="GO_Central"/>
</dbReference>
<dbReference type="GO" id="GO:0008270">
    <property type="term" value="F:zinc ion binding"/>
    <property type="evidence" value="ECO:0007669"/>
    <property type="project" value="UniProtKB-KW"/>
</dbReference>
<evidence type="ECO:0000256" key="10">
    <source>
        <dbReference type="ARBA" id="ARBA00022771"/>
    </source>
</evidence>
<keyword evidence="12" id="KW-0067">ATP-binding</keyword>
<feature type="region of interest" description="Disordered" evidence="20">
    <location>
        <begin position="1067"/>
        <end position="1116"/>
    </location>
</feature>
<dbReference type="SMART" id="SM00451">
    <property type="entry name" value="ZnF_U1"/>
    <property type="match status" value="1"/>
</dbReference>
<evidence type="ECO:0000256" key="5">
    <source>
        <dbReference type="ARBA" id="ARBA00022664"/>
    </source>
</evidence>
<dbReference type="Proteomes" id="UP000005239">
    <property type="component" value="Unassembled WGS sequence"/>
</dbReference>
<dbReference type="InterPro" id="IPR001487">
    <property type="entry name" value="Bromodomain"/>
</dbReference>
<keyword evidence="13" id="KW-0007">Acetylation</keyword>
<evidence type="ECO:0000313" key="22">
    <source>
        <dbReference type="Proteomes" id="UP000005239"/>
    </source>
</evidence>
<evidence type="ECO:0000256" key="17">
    <source>
        <dbReference type="ARBA" id="ARBA00055377"/>
    </source>
</evidence>
<dbReference type="FunFam" id="2.60.40.2690:FF:000001">
    <property type="entry name" value="Splicing factor 3a, subunit 2"/>
    <property type="match status" value="1"/>
</dbReference>
<feature type="compositionally biased region" description="Basic and acidic residues" evidence="20">
    <location>
        <begin position="231"/>
        <end position="249"/>
    </location>
</feature>
<dbReference type="InterPro" id="IPR036427">
    <property type="entry name" value="Bromodomain-like_sf"/>
</dbReference>
<feature type="compositionally biased region" description="Basic and acidic residues" evidence="20">
    <location>
        <begin position="1176"/>
        <end position="1195"/>
    </location>
</feature>
<dbReference type="SMART" id="SM00297">
    <property type="entry name" value="BROMO"/>
    <property type="match status" value="1"/>
</dbReference>
<dbReference type="InterPro" id="IPR031781">
    <property type="entry name" value="SF3A2_dom"/>
</dbReference>
<sequence>MGRDDGYSPHKDRRRSERNRSSVYKSLGENSLGVSQDDVRRLIALANDTRDREHAEQLRHRNGRYPTRSTARFVIPGESTEEDDEDECARPTRRSTRHTSHVSFDHGDDEESRDAPEGKSSILRKPAKRRRIMLESEDDEPNSSRTKDDEGDGLYDRVKSRHKDATPVGGKSVSPKDLSTSTRSSRHERRSRATEEAETTAAIEAVEAAERQEDENEEEDSEEEEEEMEEEKGPRQYPLRERREIKAVDRFGQQNRSKERNTRIERRSVRNLSHKLEQRIEMRKAQRDYRRRVARSDSSSTDATDDEAGGSGTKKRGSSRRDDDDERFEQRKEKSMAKSRQRFLPINISAKELSTSSNVVRERLRQAGASCSDIDPMSIDNTVLFDQVGGLDAHLQTLKEVVLFPMLYPEIFDRFKINPPKGCIFYGPPGTGKTLVARALANECAKGAKKVAFFMRKGADCLSKWVGESERQLRLLFDQAYAMRPSIIFFDEIDGLAPVRSSRQDQIHASIVSTLLALMDGLDSRGEVVVIGATNRLDTIDPALRRPGRFDRELKFSLPDASARRDILDIHTKEWGGCKPAPNVMEWLADGSSGYCGADLKFLCTEAVLIALRERYPHIYMSSERLLLDPNQVVIEQRHLQDAMRRITPASRRDLSIPCRPMEPRTQLILRRTLDQLMNTRIPAGYRQSSGSQNGIGSSQLEKVVKALESAPVVPAVRLLLTGKSLRPDTGQSSFLLPALLSKLDHLPIFSLAVGKLFADGRPEETLAQTMQSALRAAASTPAILLLPNIDQWYAVVPPSVSHMLATALDNLTGFTSLLLLATCDGTLEGAGRETPALKGLFRTANAFEVPVPSDDERRAYMEYIMKPALVPPNKFDPSAYPAPPVATADEVAPRKLSDREITELKKLYEGQEREFRIFLRDILARLMRDRRFHIFNNPVEEDDAPDYYEHIKQPMCMSDMMGKIDSRVYRGPEQFVEDINLIMRNALEYNPPSSEGRVIRHNAVALRDMCDALLDMELDEKFVEKMQESARLLKEAGVKLKVKPLPFEKTMPQKFTRSAAAAGFVNDLEEEEEGVKKEEGGGEAEEDESGGEEKEASPSLGHLQSDQAPFERQEAGKSQAFFFTVPMFRGFRSVKTPEEDEERKKAVAVAASAAAAALDEAAESMDSIDGSSRGRASDESTSGEERKSSREEMRSPLSGAATSAGGGSSSGLRSDRETRGLSSQTSSSPEKSGEEAEGVKEKETVEEEDDVFKIDEKKMKEVVEKCTSLTRLWPAPELERLAAALIHEIDLMRECWDRRSLPDALLHIAEEWHYEDEAINYCTVRKPIHDKVGPSLGRMDFQNRAGGKTGGGGVASASDAGVDRRERLRQLALETIDLQKDPYFMRNHLGGYECKLCLTLHNNEGSYLAHTQGKKHQANLARRAAKEASEQPYLPVPQASKVETKKFVKIGRPGYKVTRERDPASGQQALLFQVDYPEIADGISPRHRFMSAYEQRIQPPDKRWQYLLFAAEPYETISFKIPSREVDKNETRFWSLWNPDTKQFFLQVPFKLERGDSRMDDGLGAPPPSMFLGSGVPAPPPPMFLRY</sequence>
<dbReference type="Pfam" id="PF16835">
    <property type="entry name" value="SF3A2"/>
    <property type="match status" value="1"/>
</dbReference>
<dbReference type="SUPFAM" id="SSF52540">
    <property type="entry name" value="P-loop containing nucleoside triphosphate hydrolases"/>
    <property type="match status" value="2"/>
</dbReference>
<comment type="function">
    <text evidence="17">Component of the 17S U2 SnRNP complex of the spliceosome, a large ribonucleoprotein complex that removes introns from transcribed pre-mRNAs. The 17S U2 SnRNP complex (1) directly participates in early spliceosome assembly and (2) mediates recognition of the intron branch site during pre-mRNA splicing by promoting the selection of the pre-mRNA branch-site adenosine, the nucleophile for the first step of splicing. Within the 17S U2 SnRNP complex, SF3A2 is part of the SF3A subcomplex that contributes to the assembly of the 17S U2 snRNP, and the subsequent assembly of the pre-spliceosome 'E' complex and the pre-catalytic spliceosome 'A' complex. Involved in pre-mRNA splicing as a component of pre-catalytic spliceosome 'B' complexes, including the Bact complex. Interacts directly with the duplex formed by U2 snRNA and the intron.</text>
</comment>
<dbReference type="SMART" id="SM01050">
    <property type="entry name" value="CactinC_cactus"/>
    <property type="match status" value="1"/>
</dbReference>
<feature type="region of interest" description="Disordered" evidence="20">
    <location>
        <begin position="1"/>
        <end position="34"/>
    </location>
</feature>
<evidence type="ECO:0000256" key="7">
    <source>
        <dbReference type="ARBA" id="ARBA00022728"/>
    </source>
</evidence>
<evidence type="ECO:0000256" key="8">
    <source>
        <dbReference type="ARBA" id="ARBA00022737"/>
    </source>
</evidence>
<evidence type="ECO:0000256" key="12">
    <source>
        <dbReference type="ARBA" id="ARBA00022840"/>
    </source>
</evidence>
<dbReference type="Gene3D" id="1.10.8.60">
    <property type="match status" value="1"/>
</dbReference>
<gene>
    <name evidence="21" type="primary">WBGene00278150</name>
</gene>
<feature type="compositionally biased region" description="Polar residues" evidence="20">
    <location>
        <begin position="1221"/>
        <end position="1230"/>
    </location>
</feature>
<evidence type="ECO:0000256" key="6">
    <source>
        <dbReference type="ARBA" id="ARBA00022723"/>
    </source>
</evidence>
<evidence type="ECO:0000313" key="21">
    <source>
        <dbReference type="EnsemblMetazoa" id="PPA39781.1"/>
    </source>
</evidence>
<feature type="compositionally biased region" description="Low complexity" evidence="20">
    <location>
        <begin position="1148"/>
        <end position="1160"/>
    </location>
</feature>
<dbReference type="PANTHER" id="PTHR23069">
    <property type="entry name" value="AAA DOMAIN-CONTAINING"/>
    <property type="match status" value="1"/>
</dbReference>
<dbReference type="GO" id="GO:0003682">
    <property type="term" value="F:chromatin binding"/>
    <property type="evidence" value="ECO:0000318"/>
    <property type="project" value="GO_Central"/>
</dbReference>
<dbReference type="FunFam" id="3.30.160.60:FF:001216">
    <property type="entry name" value="Splicing factor 3A subunit 2"/>
    <property type="match status" value="1"/>
</dbReference>
<keyword evidence="22" id="KW-1185">Reference proteome</keyword>
<keyword evidence="8" id="KW-0677">Repeat</keyword>
<keyword evidence="6" id="KW-0479">Metal-binding</keyword>
<dbReference type="GO" id="GO:0005524">
    <property type="term" value="F:ATP binding"/>
    <property type="evidence" value="ECO:0007669"/>
    <property type="project" value="UniProtKB-KW"/>
</dbReference>
<evidence type="ECO:0000256" key="11">
    <source>
        <dbReference type="ARBA" id="ARBA00022833"/>
    </source>
</evidence>
<evidence type="ECO:0000256" key="13">
    <source>
        <dbReference type="ARBA" id="ARBA00022990"/>
    </source>
</evidence>
<feature type="compositionally biased region" description="Basic residues" evidence="20">
    <location>
        <begin position="91"/>
        <end position="100"/>
    </location>
</feature>
<dbReference type="Pfam" id="PF17862">
    <property type="entry name" value="AAA_lid_3"/>
    <property type="match status" value="1"/>
</dbReference>
<dbReference type="GO" id="GO:0045815">
    <property type="term" value="P:transcription initiation-coupled chromatin remodeling"/>
    <property type="evidence" value="ECO:0000318"/>
    <property type="project" value="GO_Central"/>
</dbReference>
<feature type="compositionally biased region" description="Basic and acidic residues" evidence="20">
    <location>
        <begin position="48"/>
        <end position="59"/>
    </location>
</feature>
<dbReference type="InterPro" id="IPR003959">
    <property type="entry name" value="ATPase_AAA_core"/>
</dbReference>
<dbReference type="PROSITE" id="PS50014">
    <property type="entry name" value="BROMODOMAIN_2"/>
    <property type="match status" value="1"/>
</dbReference>
<dbReference type="FunFam" id="3.40.50.300:FF:000061">
    <property type="entry name" value="ATPase family, AAA domain-containing 2"/>
    <property type="match status" value="1"/>
</dbReference>
<dbReference type="PROSITE" id="PS50171">
    <property type="entry name" value="ZF_MATRIN"/>
    <property type="match status" value="1"/>
</dbReference>
<accession>A0A8R1YXR0</accession>
<dbReference type="InterPro" id="IPR041569">
    <property type="entry name" value="AAA_lid_3"/>
</dbReference>
<dbReference type="Gene3D" id="2.60.40.2690">
    <property type="match status" value="1"/>
</dbReference>
<dbReference type="SUPFAM" id="SSF47370">
    <property type="entry name" value="Bromodomain"/>
    <property type="match status" value="1"/>
</dbReference>
<evidence type="ECO:0000256" key="15">
    <source>
        <dbReference type="ARBA" id="ARBA00023187"/>
    </source>
</evidence>
<dbReference type="Pfam" id="PF12874">
    <property type="entry name" value="zf-met"/>
    <property type="match status" value="1"/>
</dbReference>
<accession>A0A2A6BXQ3</accession>
<feature type="compositionally biased region" description="Basic and acidic residues" evidence="20">
    <location>
        <begin position="1232"/>
        <end position="1244"/>
    </location>
</feature>
<dbReference type="PANTHER" id="PTHR23069:SF0">
    <property type="entry name" value="TAT-BINDING HOMOLOG 7"/>
    <property type="match status" value="1"/>
</dbReference>
<dbReference type="InterPro" id="IPR003593">
    <property type="entry name" value="AAA+_ATPase"/>
</dbReference>
<keyword evidence="11" id="KW-0862">Zinc</keyword>
<feature type="compositionally biased region" description="Acidic residues" evidence="20">
    <location>
        <begin position="212"/>
        <end position="230"/>
    </location>
</feature>
<feature type="compositionally biased region" description="Basic and acidic residues" evidence="20">
    <location>
        <begin position="256"/>
        <end position="288"/>
    </location>
</feature>
<dbReference type="GO" id="GO:0008380">
    <property type="term" value="P:RNA splicing"/>
    <property type="evidence" value="ECO:0007669"/>
    <property type="project" value="UniProtKB-KW"/>
</dbReference>
<feature type="region of interest" description="Disordered" evidence="20">
    <location>
        <begin position="48"/>
        <end position="341"/>
    </location>
</feature>
<feature type="compositionally biased region" description="Polar residues" evidence="20">
    <location>
        <begin position="21"/>
        <end position="34"/>
    </location>
</feature>
<name>A0A2A6BXQ3_PRIPA</name>
<evidence type="ECO:0000256" key="18">
    <source>
        <dbReference type="ARBA" id="ARBA00063783"/>
    </source>
</evidence>
<dbReference type="Pfam" id="PF00439">
    <property type="entry name" value="Bromodomain"/>
    <property type="match status" value="1"/>
</dbReference>
<evidence type="ECO:0000256" key="16">
    <source>
        <dbReference type="ARBA" id="ARBA00023242"/>
    </source>
</evidence>
<dbReference type="InterPro" id="IPR003960">
    <property type="entry name" value="ATPase_AAA_CS"/>
</dbReference>
<keyword evidence="15" id="KW-0508">mRNA splicing</keyword>
<keyword evidence="7" id="KW-0747">Spliceosome</keyword>
<protein>
    <recommendedName>
        <fullName evidence="19">Splicing factor 3A subunit 2</fullName>
    </recommendedName>
</protein>
<feature type="compositionally biased region" description="Basic and acidic residues" evidence="20">
    <location>
        <begin position="1"/>
        <end position="20"/>
    </location>
</feature>
<evidence type="ECO:0000256" key="14">
    <source>
        <dbReference type="ARBA" id="ARBA00023117"/>
    </source>
</evidence>
<keyword evidence="16" id="KW-0539">Nucleus</keyword>
<dbReference type="InterPro" id="IPR036236">
    <property type="entry name" value="Znf_C2H2_sf"/>
</dbReference>
<dbReference type="GO" id="GO:0016887">
    <property type="term" value="F:ATP hydrolysis activity"/>
    <property type="evidence" value="ECO:0000318"/>
    <property type="project" value="GO_Central"/>
</dbReference>
<reference evidence="22" key="1">
    <citation type="journal article" date="2008" name="Nat. Genet.">
        <title>The Pristionchus pacificus genome provides a unique perspective on nematode lifestyle and parasitism.</title>
        <authorList>
            <person name="Dieterich C."/>
            <person name="Clifton S.W."/>
            <person name="Schuster L.N."/>
            <person name="Chinwalla A."/>
            <person name="Delehaunty K."/>
            <person name="Dinkelacker I."/>
            <person name="Fulton L."/>
            <person name="Fulton R."/>
            <person name="Godfrey J."/>
            <person name="Minx P."/>
            <person name="Mitreva M."/>
            <person name="Roeseler W."/>
            <person name="Tian H."/>
            <person name="Witte H."/>
            <person name="Yang S.P."/>
            <person name="Wilson R.K."/>
            <person name="Sommer R.J."/>
        </authorList>
    </citation>
    <scope>NUCLEOTIDE SEQUENCE [LARGE SCALE GENOMIC DNA]</scope>
    <source>
        <strain evidence="22">PS312</strain>
    </source>
</reference>
<dbReference type="EnsemblMetazoa" id="PPA39781.1">
    <property type="protein sequence ID" value="PPA39781.1"/>
    <property type="gene ID" value="WBGene00278150"/>
</dbReference>
<reference evidence="21" key="2">
    <citation type="submission" date="2022-06" db="UniProtKB">
        <authorList>
            <consortium name="EnsemblMetazoa"/>
        </authorList>
    </citation>
    <scope>IDENTIFICATION</scope>
    <source>
        <strain evidence="21">PS312</strain>
    </source>
</reference>
<dbReference type="GO" id="GO:0005681">
    <property type="term" value="C:spliceosomal complex"/>
    <property type="evidence" value="ECO:0007669"/>
    <property type="project" value="UniProtKB-KW"/>
</dbReference>
<dbReference type="PRINTS" id="PR00503">
    <property type="entry name" value="BROMODOMAIN"/>
</dbReference>
<feature type="compositionally biased region" description="Acidic residues" evidence="20">
    <location>
        <begin position="1082"/>
        <end position="1091"/>
    </location>
</feature>
<dbReference type="GO" id="GO:0006397">
    <property type="term" value="P:mRNA processing"/>
    <property type="evidence" value="ECO:0007669"/>
    <property type="project" value="UniProtKB-KW"/>
</dbReference>
<feature type="region of interest" description="Disordered" evidence="20">
    <location>
        <begin position="1135"/>
        <end position="1249"/>
    </location>
</feature>
<comment type="subcellular location">
    <subcellularLocation>
        <location evidence="1">Nucleus</location>
    </subcellularLocation>
</comment>
<keyword evidence="5" id="KW-0507">mRNA processing</keyword>
<keyword evidence="4" id="KW-0597">Phosphoprotein</keyword>
<dbReference type="InterPro" id="IPR003604">
    <property type="entry name" value="Matrin/U1-like-C_Znf_C2H2"/>
</dbReference>
<dbReference type="PROSITE" id="PS00674">
    <property type="entry name" value="AAA"/>
    <property type="match status" value="1"/>
</dbReference>
<dbReference type="Gene3D" id="1.20.920.10">
    <property type="entry name" value="Bromodomain-like"/>
    <property type="match status" value="1"/>
</dbReference>
<dbReference type="InterPro" id="IPR013087">
    <property type="entry name" value="Znf_C2H2_type"/>
</dbReference>
<organism evidence="21 22">
    <name type="scientific">Pristionchus pacificus</name>
    <name type="common">Parasitic nematode worm</name>
    <dbReference type="NCBI Taxonomy" id="54126"/>
    <lineage>
        <taxon>Eukaryota</taxon>
        <taxon>Metazoa</taxon>
        <taxon>Ecdysozoa</taxon>
        <taxon>Nematoda</taxon>
        <taxon>Chromadorea</taxon>
        <taxon>Rhabditida</taxon>
        <taxon>Rhabditina</taxon>
        <taxon>Diplogasteromorpha</taxon>
        <taxon>Diplogasteroidea</taxon>
        <taxon>Neodiplogasteridae</taxon>
        <taxon>Pristionchus</taxon>
    </lineage>
</organism>
<dbReference type="GO" id="GO:0005634">
    <property type="term" value="C:nucleus"/>
    <property type="evidence" value="ECO:0000318"/>
    <property type="project" value="GO_Central"/>
</dbReference>
<comment type="similarity">
    <text evidence="2">Belongs to the AAA ATPase family.</text>
</comment>
<comment type="similarity">
    <text evidence="3">Belongs to the SF3A2 family.</text>
</comment>
<dbReference type="InterPro" id="IPR045199">
    <property type="entry name" value="ATAD2-like"/>
</dbReference>